<name>A0ABU4RVE2_9GAMM</name>
<gene>
    <name evidence="1" type="ORF">SCD92_05595</name>
</gene>
<evidence type="ECO:0000313" key="2">
    <source>
        <dbReference type="Proteomes" id="UP001273505"/>
    </source>
</evidence>
<dbReference type="PANTHER" id="PTHR13061">
    <property type="entry name" value="DYNACTIN SUBUNIT P25"/>
    <property type="match status" value="1"/>
</dbReference>
<dbReference type="RefSeq" id="WP_302723907.1">
    <property type="nucleotide sequence ID" value="NZ_JAULRU010000705.1"/>
</dbReference>
<dbReference type="Proteomes" id="UP001273505">
    <property type="component" value="Unassembled WGS sequence"/>
</dbReference>
<accession>A0ABU4RVE2</accession>
<dbReference type="EMBL" id="JAXAFO010000007">
    <property type="protein sequence ID" value="MDX6848825.1"/>
    <property type="molecule type" value="Genomic_DNA"/>
</dbReference>
<dbReference type="CDD" id="cd04645">
    <property type="entry name" value="LbH_gamma_CA_like"/>
    <property type="match status" value="1"/>
</dbReference>
<evidence type="ECO:0000313" key="1">
    <source>
        <dbReference type="EMBL" id="MDX6848825.1"/>
    </source>
</evidence>
<protein>
    <submittedName>
        <fullName evidence="1">Gamma carbonic anhydrase family protein</fullName>
    </submittedName>
</protein>
<organism evidence="1 2">
    <name type="scientific">Gilvimarinus gilvus</name>
    <dbReference type="NCBI Taxonomy" id="3058038"/>
    <lineage>
        <taxon>Bacteria</taxon>
        <taxon>Pseudomonadati</taxon>
        <taxon>Pseudomonadota</taxon>
        <taxon>Gammaproteobacteria</taxon>
        <taxon>Cellvibrionales</taxon>
        <taxon>Cellvibrionaceae</taxon>
        <taxon>Gilvimarinus</taxon>
    </lineage>
</organism>
<dbReference type="Pfam" id="PF00132">
    <property type="entry name" value="Hexapep"/>
    <property type="match status" value="1"/>
</dbReference>
<keyword evidence="2" id="KW-1185">Reference proteome</keyword>
<dbReference type="InterPro" id="IPR050484">
    <property type="entry name" value="Transf_Hexapept/Carb_Anhydrase"/>
</dbReference>
<reference evidence="1 2" key="1">
    <citation type="submission" date="2023-11" db="EMBL/GenBank/DDBJ databases">
        <title>Gilvimarinus fulvus sp. nov., isolated from the surface of Kelp.</title>
        <authorList>
            <person name="Sun Y.Y."/>
            <person name="Gong Y."/>
            <person name="Du Z.J."/>
        </authorList>
    </citation>
    <scope>NUCLEOTIDE SEQUENCE [LARGE SCALE GENOMIC DNA]</scope>
    <source>
        <strain evidence="1 2">SDUM040013</strain>
    </source>
</reference>
<comment type="caution">
    <text evidence="1">The sequence shown here is derived from an EMBL/GenBank/DDBJ whole genome shotgun (WGS) entry which is preliminary data.</text>
</comment>
<sequence length="187" mass="20096">MNRTSTAGNTRTFKGHLPKLAARVYVDPRALVIGDVEIGEDSSVWPFAVARGDMHSIRIGERTSIQDNTVLHITHAGPFNPDGYPLSIGSDVTVGHSACLHGCTIGNRVLVGIGATILDGAVVEDEVVIGAGTLVPPGKRLASGFVYMGSPCKQVRPLSDKERDFFRYSAKNYVDLKDQYLAELNGD</sequence>
<dbReference type="Gene3D" id="2.160.10.10">
    <property type="entry name" value="Hexapeptide repeat proteins"/>
    <property type="match status" value="1"/>
</dbReference>
<dbReference type="SUPFAM" id="SSF51161">
    <property type="entry name" value="Trimeric LpxA-like enzymes"/>
    <property type="match status" value="1"/>
</dbReference>
<dbReference type="InterPro" id="IPR047324">
    <property type="entry name" value="LbH_gamma_CA-like"/>
</dbReference>
<proteinExistence type="predicted"/>
<dbReference type="InterPro" id="IPR001451">
    <property type="entry name" value="Hexapep"/>
</dbReference>
<dbReference type="InterPro" id="IPR011004">
    <property type="entry name" value="Trimer_LpxA-like_sf"/>
</dbReference>
<dbReference type="PANTHER" id="PTHR13061:SF56">
    <property type="entry name" value="PROTEIN YRDA"/>
    <property type="match status" value="1"/>
</dbReference>